<accession>A0A0L6VJU1</accession>
<comment type="caution">
    <text evidence="1">The sequence shown here is derived from an EMBL/GenBank/DDBJ whole genome shotgun (WGS) entry which is preliminary data.</text>
</comment>
<dbReference type="VEuPathDB" id="FungiDB:VP01_15638g1"/>
<keyword evidence="2" id="KW-1185">Reference proteome</keyword>
<dbReference type="STRING" id="27349.A0A0L6VJU1"/>
<evidence type="ECO:0000313" key="2">
    <source>
        <dbReference type="Proteomes" id="UP000037035"/>
    </source>
</evidence>
<gene>
    <name evidence="1" type="ORF">VP01_15638g1</name>
</gene>
<evidence type="ECO:0000313" key="1">
    <source>
        <dbReference type="EMBL" id="KNZ60375.1"/>
    </source>
</evidence>
<protein>
    <submittedName>
        <fullName evidence="1">Uncharacterized protein</fullName>
    </submittedName>
</protein>
<proteinExistence type="predicted"/>
<dbReference type="OrthoDB" id="2504637at2759"/>
<name>A0A0L6VJU1_9BASI</name>
<sequence length="121" mass="14186">MCQLSISKAEDKHTEEYLQKFLQVNDQDGNQTANPVRSWKKTIEHSYHLFDIGFYSTVAEYDRLTKKYGVKDWINEKIIEQKNKPEIIKTVKEMVKEHSTASNLFNPFLTLQGKIFSLLLC</sequence>
<reference evidence="1 2" key="1">
    <citation type="submission" date="2015-08" db="EMBL/GenBank/DDBJ databases">
        <title>Next Generation Sequencing and Analysis of the Genome of Puccinia sorghi L Schw, the Causal Agent of Maize Common Rust.</title>
        <authorList>
            <person name="Rochi L."/>
            <person name="Burguener G."/>
            <person name="Darino M."/>
            <person name="Turjanski A."/>
            <person name="Kreff E."/>
            <person name="Dieguez M.J."/>
            <person name="Sacco F."/>
        </authorList>
    </citation>
    <scope>NUCLEOTIDE SEQUENCE [LARGE SCALE GENOMIC DNA]</scope>
    <source>
        <strain evidence="1 2">RO10H11247</strain>
    </source>
</reference>
<dbReference type="Proteomes" id="UP000037035">
    <property type="component" value="Unassembled WGS sequence"/>
</dbReference>
<dbReference type="AlphaFoldDB" id="A0A0L6VJU1"/>
<organism evidence="1 2">
    <name type="scientific">Puccinia sorghi</name>
    <dbReference type="NCBI Taxonomy" id="27349"/>
    <lineage>
        <taxon>Eukaryota</taxon>
        <taxon>Fungi</taxon>
        <taxon>Dikarya</taxon>
        <taxon>Basidiomycota</taxon>
        <taxon>Pucciniomycotina</taxon>
        <taxon>Pucciniomycetes</taxon>
        <taxon>Pucciniales</taxon>
        <taxon>Pucciniaceae</taxon>
        <taxon>Puccinia</taxon>
    </lineage>
</organism>
<dbReference type="EMBL" id="LAVV01006261">
    <property type="protein sequence ID" value="KNZ60375.1"/>
    <property type="molecule type" value="Genomic_DNA"/>
</dbReference>